<reference evidence="10" key="1">
    <citation type="submission" date="2018-06" db="EMBL/GenBank/DDBJ databases">
        <authorList>
            <person name="Zhirakovskaya E."/>
        </authorList>
    </citation>
    <scope>NUCLEOTIDE SEQUENCE</scope>
</reference>
<keyword evidence="4 9" id="KW-0812">Transmembrane</keyword>
<evidence type="ECO:0000256" key="9">
    <source>
        <dbReference type="SAM" id="Phobius"/>
    </source>
</evidence>
<evidence type="ECO:0000313" key="10">
    <source>
        <dbReference type="EMBL" id="VAW34556.1"/>
    </source>
</evidence>
<name>A0A3B0VQQ8_9ZZZZ</name>
<evidence type="ECO:0000256" key="8">
    <source>
        <dbReference type="ARBA" id="ARBA00037937"/>
    </source>
</evidence>
<dbReference type="Pfam" id="PF04347">
    <property type="entry name" value="FliO"/>
    <property type="match status" value="1"/>
</dbReference>
<evidence type="ECO:0000256" key="7">
    <source>
        <dbReference type="ARBA" id="ARBA00023143"/>
    </source>
</evidence>
<evidence type="ECO:0000256" key="4">
    <source>
        <dbReference type="ARBA" id="ARBA00022692"/>
    </source>
</evidence>
<comment type="subcellular location">
    <subcellularLocation>
        <location evidence="1">Bacterial flagellum basal body</location>
    </subcellularLocation>
    <subcellularLocation>
        <location evidence="2">Cell membrane</location>
    </subcellularLocation>
</comment>
<keyword evidence="3" id="KW-1003">Cell membrane</keyword>
<evidence type="ECO:0000256" key="5">
    <source>
        <dbReference type="ARBA" id="ARBA00022989"/>
    </source>
</evidence>
<keyword evidence="6 9" id="KW-0472">Membrane</keyword>
<feature type="transmembrane region" description="Helical" evidence="9">
    <location>
        <begin position="12"/>
        <end position="30"/>
    </location>
</feature>
<dbReference type="AlphaFoldDB" id="A0A3B0VQQ8"/>
<organism evidence="10">
    <name type="scientific">hydrothermal vent metagenome</name>
    <dbReference type="NCBI Taxonomy" id="652676"/>
    <lineage>
        <taxon>unclassified sequences</taxon>
        <taxon>metagenomes</taxon>
        <taxon>ecological metagenomes</taxon>
    </lineage>
</organism>
<dbReference type="InterPro" id="IPR052205">
    <property type="entry name" value="FliO/MopB"/>
</dbReference>
<keyword evidence="7" id="KW-0975">Bacterial flagellum</keyword>
<sequence>MTESYAYQMAKMLLALAIVLVLFGAAAYFFKRYVFGRGRGLGRFGGSNVPVKVLSRNYIESRKNIAIVDVAGEILVLGITPSSITFLTKLEEPEAIEAARNTGRRSSGSFIDIFQEKLGAKKRSNKDKG</sequence>
<evidence type="ECO:0000256" key="3">
    <source>
        <dbReference type="ARBA" id="ARBA00022475"/>
    </source>
</evidence>
<dbReference type="PANTHER" id="PTHR38766:SF1">
    <property type="entry name" value="FLAGELLAR PROTEIN FLIO"/>
    <property type="match status" value="1"/>
</dbReference>
<keyword evidence="5 9" id="KW-1133">Transmembrane helix</keyword>
<comment type="similarity">
    <text evidence="8">Belongs to the FliO/MopB family.</text>
</comment>
<evidence type="ECO:0000256" key="1">
    <source>
        <dbReference type="ARBA" id="ARBA00004117"/>
    </source>
</evidence>
<protein>
    <recommendedName>
        <fullName evidence="11">Flagellar protein</fullName>
    </recommendedName>
</protein>
<dbReference type="GO" id="GO:0044781">
    <property type="term" value="P:bacterial-type flagellum organization"/>
    <property type="evidence" value="ECO:0007669"/>
    <property type="project" value="InterPro"/>
</dbReference>
<evidence type="ECO:0000256" key="2">
    <source>
        <dbReference type="ARBA" id="ARBA00004236"/>
    </source>
</evidence>
<dbReference type="InterPro" id="IPR022781">
    <property type="entry name" value="Flagellar_biosynth_FliO"/>
</dbReference>
<dbReference type="GO" id="GO:0005886">
    <property type="term" value="C:plasma membrane"/>
    <property type="evidence" value="ECO:0007669"/>
    <property type="project" value="UniProtKB-SubCell"/>
</dbReference>
<proteinExistence type="inferred from homology"/>
<dbReference type="EMBL" id="UOEZ01000004">
    <property type="protein sequence ID" value="VAW34556.1"/>
    <property type="molecule type" value="Genomic_DNA"/>
</dbReference>
<dbReference type="PANTHER" id="PTHR38766">
    <property type="entry name" value="FLAGELLAR PROTEIN FLIO"/>
    <property type="match status" value="1"/>
</dbReference>
<gene>
    <name evidence="10" type="ORF">MNBD_DELTA02-787</name>
</gene>
<dbReference type="GO" id="GO:0009425">
    <property type="term" value="C:bacterial-type flagellum basal body"/>
    <property type="evidence" value="ECO:0007669"/>
    <property type="project" value="UniProtKB-SubCell"/>
</dbReference>
<evidence type="ECO:0000256" key="6">
    <source>
        <dbReference type="ARBA" id="ARBA00023136"/>
    </source>
</evidence>
<accession>A0A3B0VQQ8</accession>
<evidence type="ECO:0008006" key="11">
    <source>
        <dbReference type="Google" id="ProtNLM"/>
    </source>
</evidence>